<dbReference type="PANTHER" id="PTHR43639">
    <property type="entry name" value="OXIDOREDUCTASE, SHORT-CHAIN DEHYDROGENASE/REDUCTASE FAMILY (AFU_ORTHOLOGUE AFUA_5G02870)"/>
    <property type="match status" value="1"/>
</dbReference>
<dbReference type="InterPro" id="IPR057326">
    <property type="entry name" value="KR_dom"/>
</dbReference>
<evidence type="ECO:0000259" key="3">
    <source>
        <dbReference type="SMART" id="SM00822"/>
    </source>
</evidence>
<protein>
    <submittedName>
        <fullName evidence="4">Short-chain dehydrogenase</fullName>
    </submittedName>
</protein>
<dbReference type="PROSITE" id="PS00061">
    <property type="entry name" value="ADH_SHORT"/>
    <property type="match status" value="1"/>
</dbReference>
<dbReference type="SMART" id="SM00822">
    <property type="entry name" value="PKS_KR"/>
    <property type="match status" value="1"/>
</dbReference>
<dbReference type="SUPFAM" id="SSF51735">
    <property type="entry name" value="NAD(P)-binding Rossmann-fold domains"/>
    <property type="match status" value="1"/>
</dbReference>
<evidence type="ECO:0000313" key="5">
    <source>
        <dbReference type="Proteomes" id="UP000649573"/>
    </source>
</evidence>
<gene>
    <name evidence="4" type="ORF">GCM10010178_17040</name>
</gene>
<dbReference type="Gene3D" id="3.40.50.720">
    <property type="entry name" value="NAD(P)-binding Rossmann-like Domain"/>
    <property type="match status" value="1"/>
</dbReference>
<accession>A0ABQ2UGP9</accession>
<dbReference type="InterPro" id="IPR002347">
    <property type="entry name" value="SDR_fam"/>
</dbReference>
<evidence type="ECO:0000313" key="4">
    <source>
        <dbReference type="EMBL" id="GGU25445.1"/>
    </source>
</evidence>
<comment type="caution">
    <text evidence="4">The sequence shown here is derived from an EMBL/GenBank/DDBJ whole genome shotgun (WGS) entry which is preliminary data.</text>
</comment>
<feature type="domain" description="Ketoreductase" evidence="3">
    <location>
        <begin position="5"/>
        <end position="193"/>
    </location>
</feature>
<keyword evidence="5" id="KW-1185">Reference proteome</keyword>
<dbReference type="RefSeq" id="WP_229812353.1">
    <property type="nucleotide sequence ID" value="NZ_BMRE01000004.1"/>
</dbReference>
<dbReference type="PRINTS" id="PR00081">
    <property type="entry name" value="GDHRDH"/>
</dbReference>
<proteinExistence type="inferred from homology"/>
<comment type="similarity">
    <text evidence="1">Belongs to the short-chain dehydrogenases/reductases (SDR) family.</text>
</comment>
<dbReference type="Proteomes" id="UP000649573">
    <property type="component" value="Unassembled WGS sequence"/>
</dbReference>
<dbReference type="Pfam" id="PF13561">
    <property type="entry name" value="adh_short_C2"/>
    <property type="match status" value="1"/>
</dbReference>
<dbReference type="EMBL" id="BMRE01000004">
    <property type="protein sequence ID" value="GGU25445.1"/>
    <property type="molecule type" value="Genomic_DNA"/>
</dbReference>
<evidence type="ECO:0000256" key="1">
    <source>
        <dbReference type="ARBA" id="ARBA00006484"/>
    </source>
</evidence>
<evidence type="ECO:0000256" key="2">
    <source>
        <dbReference type="ARBA" id="ARBA00023002"/>
    </source>
</evidence>
<sequence length="253" mass="26008">MSEGKVAVVTGGSRGIGAAIALKLAADGATVAVHYGRDAAAAEEIVKKIEHAGGNAFAIQADLADTEGPAALWAAFDEKSRERGMDGKFDILVNNAGVTVRGVIEETDPAEFDRQLVINVRSPFFVTKLGLERQNDGGRIINISSGATRIALTDIIGYSATKGAIDAFTLTLAKHLGPRKITVNAVAPGIIDTDLNAAWLRGNDAAQQSAAELSALGRVGQPSDVAEVVGFLASDASGWVTGQVIDATGGSAL</sequence>
<name>A0ABQ2UGP9_9PSEU</name>
<keyword evidence="2" id="KW-0560">Oxidoreductase</keyword>
<organism evidence="4 5">
    <name type="scientific">Lentzea flava</name>
    <dbReference type="NCBI Taxonomy" id="103732"/>
    <lineage>
        <taxon>Bacteria</taxon>
        <taxon>Bacillati</taxon>
        <taxon>Actinomycetota</taxon>
        <taxon>Actinomycetes</taxon>
        <taxon>Pseudonocardiales</taxon>
        <taxon>Pseudonocardiaceae</taxon>
        <taxon>Lentzea</taxon>
    </lineage>
</organism>
<dbReference type="InterPro" id="IPR036291">
    <property type="entry name" value="NAD(P)-bd_dom_sf"/>
</dbReference>
<dbReference type="PANTHER" id="PTHR43639:SF1">
    <property type="entry name" value="SHORT-CHAIN DEHYDROGENASE_REDUCTASE FAMILY PROTEIN"/>
    <property type="match status" value="1"/>
</dbReference>
<dbReference type="PRINTS" id="PR00080">
    <property type="entry name" value="SDRFAMILY"/>
</dbReference>
<dbReference type="InterPro" id="IPR020904">
    <property type="entry name" value="Sc_DH/Rdtase_CS"/>
</dbReference>
<reference evidence="5" key="1">
    <citation type="journal article" date="2019" name="Int. J. Syst. Evol. Microbiol.">
        <title>The Global Catalogue of Microorganisms (GCM) 10K type strain sequencing project: providing services to taxonomists for standard genome sequencing and annotation.</title>
        <authorList>
            <consortium name="The Broad Institute Genomics Platform"/>
            <consortium name="The Broad Institute Genome Sequencing Center for Infectious Disease"/>
            <person name="Wu L."/>
            <person name="Ma J."/>
        </authorList>
    </citation>
    <scope>NUCLEOTIDE SEQUENCE [LARGE SCALE GENOMIC DNA]</scope>
    <source>
        <strain evidence="5">JCM 3296</strain>
    </source>
</reference>